<name>A0ABW9F838_9FIRM</name>
<evidence type="ECO:0000313" key="2">
    <source>
        <dbReference type="EMBL" id="MFM1525582.1"/>
    </source>
</evidence>
<dbReference type="EMBL" id="JBFNFH010000023">
    <property type="protein sequence ID" value="MFM1525582.1"/>
    <property type="molecule type" value="Genomic_DNA"/>
</dbReference>
<feature type="transmembrane region" description="Helical" evidence="1">
    <location>
        <begin position="28"/>
        <end position="54"/>
    </location>
</feature>
<keyword evidence="2" id="KW-0456">Lyase</keyword>
<protein>
    <submittedName>
        <fullName evidence="2">Argininosuccinate lyase</fullName>
    </submittedName>
</protein>
<keyword evidence="1" id="KW-0472">Membrane</keyword>
<gene>
    <name evidence="2" type="ORF">ABGF40_07910</name>
</gene>
<dbReference type="GO" id="GO:0016829">
    <property type="term" value="F:lyase activity"/>
    <property type="evidence" value="ECO:0007669"/>
    <property type="project" value="UniProtKB-KW"/>
</dbReference>
<dbReference type="Proteomes" id="UP001629536">
    <property type="component" value="Unassembled WGS sequence"/>
</dbReference>
<accession>A0ABW9F838</accession>
<keyword evidence="1" id="KW-1133">Transmembrane helix</keyword>
<proteinExistence type="predicted"/>
<dbReference type="RefSeq" id="WP_408126946.1">
    <property type="nucleotide sequence ID" value="NZ_JBFNFH010000023.1"/>
</dbReference>
<organism evidence="2 3">
    <name type="scientific">Helcococcus bovis</name>
    <dbReference type="NCBI Taxonomy" id="3153252"/>
    <lineage>
        <taxon>Bacteria</taxon>
        <taxon>Bacillati</taxon>
        <taxon>Bacillota</taxon>
        <taxon>Tissierellia</taxon>
        <taxon>Tissierellales</taxon>
        <taxon>Peptoniphilaceae</taxon>
        <taxon>Helcococcus</taxon>
    </lineage>
</organism>
<evidence type="ECO:0000256" key="1">
    <source>
        <dbReference type="SAM" id="Phobius"/>
    </source>
</evidence>
<keyword evidence="1" id="KW-0812">Transmembrane</keyword>
<evidence type="ECO:0000313" key="3">
    <source>
        <dbReference type="Proteomes" id="UP001629536"/>
    </source>
</evidence>
<sequence length="75" mass="8022">MELVLPQNYVEIEQEEMEYLDGGGVPRWLAAAGFDIALLAIPALAPLAGIKFLGKQAAQSLIKKFAPKIAGAVKQ</sequence>
<reference evidence="2 3" key="1">
    <citation type="journal article" date="2024" name="Front. Microbiol.">
        <title>Pangenomic and biochemical analyses of Helcococcus ovis reveal widespread tetracycline resistance and a novel bacterial species, Helcococcus bovis.</title>
        <authorList>
            <person name="Cunha F."/>
            <person name="Zhai Y."/>
            <person name="Casaro S."/>
            <person name="Jones K.L."/>
            <person name="Hernandez M."/>
            <person name="Bisinotto R.S."/>
            <person name="Kariyawasam S."/>
            <person name="Brown M.B."/>
            <person name="Phillips A."/>
            <person name="Jeong K.C."/>
            <person name="Galvao K.N."/>
        </authorList>
    </citation>
    <scope>NUCLEOTIDE SEQUENCE [LARGE SCALE GENOMIC DNA]</scope>
    <source>
        <strain evidence="2 3">KG197</strain>
    </source>
</reference>
<comment type="caution">
    <text evidence="2">The sequence shown here is derived from an EMBL/GenBank/DDBJ whole genome shotgun (WGS) entry which is preliminary data.</text>
</comment>
<keyword evidence="3" id="KW-1185">Reference proteome</keyword>